<evidence type="ECO:0000313" key="2">
    <source>
        <dbReference type="EMBL" id="KAH9645567.1"/>
    </source>
</evidence>
<reference evidence="2" key="1">
    <citation type="journal article" date="2021" name="G3 (Bethesda)">
        <title>Genome and transcriptome analysis of the beet armyworm Spodoptera exigua reveals targets for pest control. .</title>
        <authorList>
            <person name="Simon S."/>
            <person name="Breeschoten T."/>
            <person name="Jansen H.J."/>
            <person name="Dirks R.P."/>
            <person name="Schranz M.E."/>
            <person name="Ros V.I.D."/>
        </authorList>
    </citation>
    <scope>NUCLEOTIDE SEQUENCE</scope>
    <source>
        <strain evidence="2">TB_SE_WUR_2020</strain>
    </source>
</reference>
<evidence type="ECO:0000313" key="3">
    <source>
        <dbReference type="Proteomes" id="UP000814243"/>
    </source>
</evidence>
<organism evidence="2 3">
    <name type="scientific">Spodoptera exigua</name>
    <name type="common">Beet armyworm</name>
    <name type="synonym">Noctua fulgens</name>
    <dbReference type="NCBI Taxonomy" id="7107"/>
    <lineage>
        <taxon>Eukaryota</taxon>
        <taxon>Metazoa</taxon>
        <taxon>Ecdysozoa</taxon>
        <taxon>Arthropoda</taxon>
        <taxon>Hexapoda</taxon>
        <taxon>Insecta</taxon>
        <taxon>Pterygota</taxon>
        <taxon>Neoptera</taxon>
        <taxon>Endopterygota</taxon>
        <taxon>Lepidoptera</taxon>
        <taxon>Glossata</taxon>
        <taxon>Ditrysia</taxon>
        <taxon>Noctuoidea</taxon>
        <taxon>Noctuidae</taxon>
        <taxon>Amphipyrinae</taxon>
        <taxon>Spodoptera</taxon>
    </lineage>
</organism>
<proteinExistence type="predicted"/>
<dbReference type="PROSITE" id="PS51257">
    <property type="entry name" value="PROKAR_LIPOPROTEIN"/>
    <property type="match status" value="1"/>
</dbReference>
<dbReference type="AlphaFoldDB" id="A0A922MZ45"/>
<dbReference type="SUPFAM" id="SSF51011">
    <property type="entry name" value="Glycosyl hydrolase domain"/>
    <property type="match status" value="1"/>
</dbReference>
<name>A0A922MZ45_SPOEX</name>
<accession>A0A922MZ45</accession>
<dbReference type="Proteomes" id="UP000814243">
    <property type="component" value="Unassembled WGS sequence"/>
</dbReference>
<protein>
    <recommendedName>
        <fullName evidence="4">Glucosylceramidase</fullName>
    </recommendedName>
</protein>
<evidence type="ECO:0000256" key="1">
    <source>
        <dbReference type="SAM" id="SignalP"/>
    </source>
</evidence>
<gene>
    <name evidence="2" type="ORF">HF086_005216</name>
</gene>
<evidence type="ECO:0008006" key="4">
    <source>
        <dbReference type="Google" id="ProtNLM"/>
    </source>
</evidence>
<keyword evidence="1" id="KW-0732">Signal</keyword>
<feature type="chain" id="PRO_5037347176" description="Glucosylceramidase" evidence="1">
    <location>
        <begin position="24"/>
        <end position="83"/>
    </location>
</feature>
<dbReference type="EMBL" id="JACEFF010000019">
    <property type="protein sequence ID" value="KAH9645567.1"/>
    <property type="molecule type" value="Genomic_DNA"/>
</dbReference>
<comment type="caution">
    <text evidence="2">The sequence shown here is derived from an EMBL/GenBank/DDBJ whole genome shotgun (WGS) entry which is preliminary data.</text>
</comment>
<feature type="signal peptide" evidence="1">
    <location>
        <begin position="1"/>
        <end position="23"/>
    </location>
</feature>
<sequence length="83" mass="9086">MAPYKVCVLFGILAVCFFGACLAARKITGKSVVCVCNATYCDTISREPFVPNTYVVYSSSQSGLRFSKNRAELKQANYSGEIK</sequence>